<keyword evidence="1" id="KW-1133">Transmembrane helix</keyword>
<comment type="caution">
    <text evidence="2">The sequence shown here is derived from an EMBL/GenBank/DDBJ whole genome shotgun (WGS) entry which is preliminary data.</text>
</comment>
<evidence type="ECO:0000313" key="2">
    <source>
        <dbReference type="EMBL" id="POG77511.1"/>
    </source>
</evidence>
<evidence type="ECO:0000256" key="1">
    <source>
        <dbReference type="SAM" id="Phobius"/>
    </source>
</evidence>
<gene>
    <name evidence="2" type="ORF">GLOIN_2v1547535</name>
</gene>
<organism evidence="2 3">
    <name type="scientific">Rhizophagus irregularis (strain DAOM 181602 / DAOM 197198 / MUCL 43194)</name>
    <name type="common">Arbuscular mycorrhizal fungus</name>
    <name type="synonym">Glomus intraradices</name>
    <dbReference type="NCBI Taxonomy" id="747089"/>
    <lineage>
        <taxon>Eukaryota</taxon>
        <taxon>Fungi</taxon>
        <taxon>Fungi incertae sedis</taxon>
        <taxon>Mucoromycota</taxon>
        <taxon>Glomeromycotina</taxon>
        <taxon>Glomeromycetes</taxon>
        <taxon>Glomerales</taxon>
        <taxon>Glomeraceae</taxon>
        <taxon>Rhizophagus</taxon>
    </lineage>
</organism>
<keyword evidence="3" id="KW-1185">Reference proteome</keyword>
<sequence length="55" mass="6634">MKGLYRCTHYKKEKRKLDLFITSISTMRKVTIALIIISFMNLFIFVFIYNVYMCS</sequence>
<protein>
    <submittedName>
        <fullName evidence="2">Uncharacterized protein</fullName>
    </submittedName>
</protein>
<evidence type="ECO:0000313" key="3">
    <source>
        <dbReference type="Proteomes" id="UP000018888"/>
    </source>
</evidence>
<dbReference type="Proteomes" id="UP000018888">
    <property type="component" value="Unassembled WGS sequence"/>
</dbReference>
<keyword evidence="1" id="KW-0812">Transmembrane</keyword>
<accession>A0A2P4QIP5</accession>
<proteinExistence type="predicted"/>
<reference evidence="2 3" key="2">
    <citation type="journal article" date="2018" name="New Phytol.">
        <title>High intraspecific genome diversity in the model arbuscular mycorrhizal symbiont Rhizophagus irregularis.</title>
        <authorList>
            <person name="Chen E.C.H."/>
            <person name="Morin E."/>
            <person name="Beaudet D."/>
            <person name="Noel J."/>
            <person name="Yildirir G."/>
            <person name="Ndikumana S."/>
            <person name="Charron P."/>
            <person name="St-Onge C."/>
            <person name="Giorgi J."/>
            <person name="Kruger M."/>
            <person name="Marton T."/>
            <person name="Ropars J."/>
            <person name="Grigoriev I.V."/>
            <person name="Hainaut M."/>
            <person name="Henrissat B."/>
            <person name="Roux C."/>
            <person name="Martin F."/>
            <person name="Corradi N."/>
        </authorList>
    </citation>
    <scope>NUCLEOTIDE SEQUENCE [LARGE SCALE GENOMIC DNA]</scope>
    <source>
        <strain evidence="2 3">DAOM 197198</strain>
    </source>
</reference>
<keyword evidence="1" id="KW-0472">Membrane</keyword>
<dbReference type="AlphaFoldDB" id="A0A2P4QIP5"/>
<name>A0A2P4QIP5_RHIID</name>
<dbReference type="EMBL" id="AUPC02000040">
    <property type="protein sequence ID" value="POG77511.1"/>
    <property type="molecule type" value="Genomic_DNA"/>
</dbReference>
<reference evidence="2 3" key="1">
    <citation type="journal article" date="2013" name="Proc. Natl. Acad. Sci. U.S.A.">
        <title>Genome of an arbuscular mycorrhizal fungus provides insight into the oldest plant symbiosis.</title>
        <authorList>
            <person name="Tisserant E."/>
            <person name="Malbreil M."/>
            <person name="Kuo A."/>
            <person name="Kohler A."/>
            <person name="Symeonidi A."/>
            <person name="Balestrini R."/>
            <person name="Charron P."/>
            <person name="Duensing N."/>
            <person name="Frei Dit Frey N."/>
            <person name="Gianinazzi-Pearson V."/>
            <person name="Gilbert L.B."/>
            <person name="Handa Y."/>
            <person name="Herr J.R."/>
            <person name="Hijri M."/>
            <person name="Koul R."/>
            <person name="Kawaguchi M."/>
            <person name="Krajinski F."/>
            <person name="Lammers P.J."/>
            <person name="Masclaux F.G."/>
            <person name="Murat C."/>
            <person name="Morin E."/>
            <person name="Ndikumana S."/>
            <person name="Pagni M."/>
            <person name="Petitpierre D."/>
            <person name="Requena N."/>
            <person name="Rosikiewicz P."/>
            <person name="Riley R."/>
            <person name="Saito K."/>
            <person name="San Clemente H."/>
            <person name="Shapiro H."/>
            <person name="van Tuinen D."/>
            <person name="Becard G."/>
            <person name="Bonfante P."/>
            <person name="Paszkowski U."/>
            <person name="Shachar-Hill Y.Y."/>
            <person name="Tuskan G.A."/>
            <person name="Young P.W."/>
            <person name="Sanders I.R."/>
            <person name="Henrissat B."/>
            <person name="Rensing S.A."/>
            <person name="Grigoriev I.V."/>
            <person name="Corradi N."/>
            <person name="Roux C."/>
            <person name="Martin F."/>
        </authorList>
    </citation>
    <scope>NUCLEOTIDE SEQUENCE [LARGE SCALE GENOMIC DNA]</scope>
    <source>
        <strain evidence="2 3">DAOM 197198</strain>
    </source>
</reference>
<feature type="transmembrane region" description="Helical" evidence="1">
    <location>
        <begin position="30"/>
        <end position="52"/>
    </location>
</feature>